<dbReference type="AlphaFoldDB" id="A0A813E5S7"/>
<gene>
    <name evidence="3" type="ORF">PGLA1383_LOCUS12794</name>
    <name evidence="4" type="ORF">PGLA2088_LOCUS25531</name>
</gene>
<feature type="signal peptide" evidence="2">
    <location>
        <begin position="1"/>
        <end position="28"/>
    </location>
</feature>
<feature type="chain" id="PRO_5036408793" description="Solute carrier family 40 protein" evidence="2">
    <location>
        <begin position="29"/>
        <end position="351"/>
    </location>
</feature>
<evidence type="ECO:0000313" key="4">
    <source>
        <dbReference type="EMBL" id="CAE8687600.1"/>
    </source>
</evidence>
<proteinExistence type="predicted"/>
<evidence type="ECO:0000256" key="2">
    <source>
        <dbReference type="SAM" id="SignalP"/>
    </source>
</evidence>
<dbReference type="EMBL" id="CAJNNW010026763">
    <property type="protein sequence ID" value="CAE8687600.1"/>
    <property type="molecule type" value="Genomic_DNA"/>
</dbReference>
<feature type="transmembrane region" description="Helical" evidence="1">
    <location>
        <begin position="195"/>
        <end position="214"/>
    </location>
</feature>
<keyword evidence="1" id="KW-0812">Transmembrane</keyword>
<keyword evidence="1" id="KW-0472">Membrane</keyword>
<evidence type="ECO:0000256" key="1">
    <source>
        <dbReference type="SAM" id="Phobius"/>
    </source>
</evidence>
<reference evidence="3" key="1">
    <citation type="submission" date="2021-02" db="EMBL/GenBank/DDBJ databases">
        <authorList>
            <person name="Dougan E. K."/>
            <person name="Rhodes N."/>
            <person name="Thang M."/>
            <person name="Chan C."/>
        </authorList>
    </citation>
    <scope>NUCLEOTIDE SEQUENCE</scope>
</reference>
<keyword evidence="5" id="KW-1185">Reference proteome</keyword>
<sequence>MANCRAAAKMQPPPLLAALVLAGAVCLAHRLCSGQAKACAAFAPLPRVRSGLCSTGQGSCPWASRLPVAAAAEGDVSVGKPTPSPEEVGFSRAAFGVGLMALGEVLRSFLSYSQGGLLAAAGQLLSVAPVLLVARASCEVLRGAAARGRLSGGTFRVLSLGLLSAFAMLLFDALFRTSSTLILIRGSAQLVPLGLAAVTAGTAVSGLRAAYGVLAAEGLPKWKLEVRSEKRPRWLLTLLAAGYAATALHQVLWGGAMLLYSKFKLLGALRCFVVAACAHVCQTAAVAGPKRLNSESYRTLNIALFMDGAARIALLVASSSSLSAGLRVFPAVELICAAGGWMIGKTYKLSE</sequence>
<keyword evidence="2" id="KW-0732">Signal</keyword>
<dbReference type="Proteomes" id="UP000626109">
    <property type="component" value="Unassembled WGS sequence"/>
</dbReference>
<feature type="transmembrane region" description="Helical" evidence="1">
    <location>
        <begin position="155"/>
        <end position="175"/>
    </location>
</feature>
<organism evidence="3 5">
    <name type="scientific">Polarella glacialis</name>
    <name type="common">Dinoflagellate</name>
    <dbReference type="NCBI Taxonomy" id="89957"/>
    <lineage>
        <taxon>Eukaryota</taxon>
        <taxon>Sar</taxon>
        <taxon>Alveolata</taxon>
        <taxon>Dinophyceae</taxon>
        <taxon>Suessiales</taxon>
        <taxon>Suessiaceae</taxon>
        <taxon>Polarella</taxon>
    </lineage>
</organism>
<accession>A0A813E5S7</accession>
<evidence type="ECO:0008006" key="6">
    <source>
        <dbReference type="Google" id="ProtNLM"/>
    </source>
</evidence>
<name>A0A813E5S7_POLGL</name>
<feature type="transmembrane region" description="Helical" evidence="1">
    <location>
        <begin position="234"/>
        <end position="253"/>
    </location>
</feature>
<keyword evidence="1" id="KW-1133">Transmembrane helix</keyword>
<dbReference type="Proteomes" id="UP000654075">
    <property type="component" value="Unassembled WGS sequence"/>
</dbReference>
<evidence type="ECO:0000313" key="3">
    <source>
        <dbReference type="EMBL" id="CAE8594228.1"/>
    </source>
</evidence>
<evidence type="ECO:0000313" key="5">
    <source>
        <dbReference type="Proteomes" id="UP000654075"/>
    </source>
</evidence>
<dbReference type="OrthoDB" id="10500601at2759"/>
<comment type="caution">
    <text evidence="3">The sequence shown here is derived from an EMBL/GenBank/DDBJ whole genome shotgun (WGS) entry which is preliminary data.</text>
</comment>
<dbReference type="EMBL" id="CAJNNV010006894">
    <property type="protein sequence ID" value="CAE8594228.1"/>
    <property type="molecule type" value="Genomic_DNA"/>
</dbReference>
<feature type="transmembrane region" description="Helical" evidence="1">
    <location>
        <begin position="265"/>
        <end position="287"/>
    </location>
</feature>
<protein>
    <recommendedName>
        <fullName evidence="6">Solute carrier family 40 protein</fullName>
    </recommendedName>
</protein>